<accession>A0A183TIM0</accession>
<protein>
    <submittedName>
        <fullName evidence="3">SWIB domain-containing protein</fullName>
    </submittedName>
</protein>
<reference evidence="3" key="1">
    <citation type="submission" date="2016-06" db="UniProtKB">
        <authorList>
            <consortium name="WormBaseParasite"/>
        </authorList>
    </citation>
    <scope>IDENTIFICATION</scope>
</reference>
<evidence type="ECO:0000313" key="2">
    <source>
        <dbReference type="Proteomes" id="UP000275846"/>
    </source>
</evidence>
<proteinExistence type="predicted"/>
<gene>
    <name evidence="1" type="ORF">SSLN_LOCUS16319</name>
</gene>
<dbReference type="EMBL" id="UYSU01040954">
    <property type="protein sequence ID" value="VDM02705.1"/>
    <property type="molecule type" value="Genomic_DNA"/>
</dbReference>
<dbReference type="WBParaSite" id="SSLN_0001693901-mRNA-1">
    <property type="protein sequence ID" value="SSLN_0001693901-mRNA-1"/>
    <property type="gene ID" value="SSLN_0001693901"/>
</dbReference>
<dbReference type="Proteomes" id="UP000275846">
    <property type="component" value="Unassembled WGS sequence"/>
</dbReference>
<evidence type="ECO:0000313" key="3">
    <source>
        <dbReference type="WBParaSite" id="SSLN_0001693901-mRNA-1"/>
    </source>
</evidence>
<sequence length="96" mass="10582">MPPLCITTVAGGEGAWMAGTAEEIQGYADSQETNNFFNSIKAIYGFCIKDTRPQLSTDGIKLLREKSLILKGRPEYLRSILNCRSTISDTAINRLP</sequence>
<keyword evidence="2" id="KW-1185">Reference proteome</keyword>
<dbReference type="AlphaFoldDB" id="A0A183TIM0"/>
<evidence type="ECO:0000313" key="1">
    <source>
        <dbReference type="EMBL" id="VDM02705.1"/>
    </source>
</evidence>
<reference evidence="1 2" key="2">
    <citation type="submission" date="2018-11" db="EMBL/GenBank/DDBJ databases">
        <authorList>
            <consortium name="Pathogen Informatics"/>
        </authorList>
    </citation>
    <scope>NUCLEOTIDE SEQUENCE [LARGE SCALE GENOMIC DNA]</scope>
    <source>
        <strain evidence="1 2">NST_G2</strain>
    </source>
</reference>
<organism evidence="3">
    <name type="scientific">Schistocephalus solidus</name>
    <name type="common">Tapeworm</name>
    <dbReference type="NCBI Taxonomy" id="70667"/>
    <lineage>
        <taxon>Eukaryota</taxon>
        <taxon>Metazoa</taxon>
        <taxon>Spiralia</taxon>
        <taxon>Lophotrochozoa</taxon>
        <taxon>Platyhelminthes</taxon>
        <taxon>Cestoda</taxon>
        <taxon>Eucestoda</taxon>
        <taxon>Diphyllobothriidea</taxon>
        <taxon>Diphyllobothriidae</taxon>
        <taxon>Schistocephalus</taxon>
    </lineage>
</organism>
<name>A0A183TIM0_SCHSO</name>